<sequence>MVAPSPKRGAIIMLHHAGMAVVKISKRLNVNRSVVWRTIKRFEELGTMADRPRSGHPVTARTDSNRRNMRAAIRRNPRESILKLAKTANIATMSAWRLVRKDLNLRSYRCQKAHPLTPEMMQIRVERCKRLLRRFSAARHLNIVFSDEKLFTIEQSLNRQNNRIIVSSVREANSRGRIVGRTSNPARVMVWASITSDGKSPLVFVPQNVKLNAKIYKEDILEKVLLPWARNHFGSRQWTFQQDGAPAHRANVVQQWCRTQIPDIIASTEWPPYSPDLNPLDYSIWSVLESKACSTAHRSIASLEQSLQKAWSEMNVEYLRAAVDAFPRRLRACIAANGGLIENV</sequence>
<comment type="subcellular location">
    <subcellularLocation>
        <location evidence="1">Nucleus</location>
    </subcellularLocation>
</comment>
<evidence type="ECO:0000313" key="5">
    <source>
        <dbReference type="WBParaSite" id="NBR_0000759901-mRNA-1"/>
    </source>
</evidence>
<evidence type="ECO:0000256" key="1">
    <source>
        <dbReference type="ARBA" id="ARBA00004123"/>
    </source>
</evidence>
<feature type="domain" description="Tc1-like transposase DDE" evidence="2">
    <location>
        <begin position="183"/>
        <end position="297"/>
    </location>
</feature>
<dbReference type="Pfam" id="PF13358">
    <property type="entry name" value="DDE_3"/>
    <property type="match status" value="1"/>
</dbReference>
<reference evidence="5" key="1">
    <citation type="submission" date="2017-02" db="UniProtKB">
        <authorList>
            <consortium name="WormBaseParasite"/>
        </authorList>
    </citation>
    <scope>IDENTIFICATION</scope>
</reference>
<keyword evidence="4" id="KW-1185">Reference proteome</keyword>
<reference evidence="3 4" key="2">
    <citation type="submission" date="2018-11" db="EMBL/GenBank/DDBJ databases">
        <authorList>
            <consortium name="Pathogen Informatics"/>
        </authorList>
    </citation>
    <scope>NUCLEOTIDE SEQUENCE [LARGE SCALE GENOMIC DNA]</scope>
</reference>
<organism evidence="5">
    <name type="scientific">Nippostrongylus brasiliensis</name>
    <name type="common">Rat hookworm</name>
    <dbReference type="NCBI Taxonomy" id="27835"/>
    <lineage>
        <taxon>Eukaryota</taxon>
        <taxon>Metazoa</taxon>
        <taxon>Ecdysozoa</taxon>
        <taxon>Nematoda</taxon>
        <taxon>Chromadorea</taxon>
        <taxon>Rhabditida</taxon>
        <taxon>Rhabditina</taxon>
        <taxon>Rhabditomorpha</taxon>
        <taxon>Strongyloidea</taxon>
        <taxon>Heligmosomidae</taxon>
        <taxon>Nippostrongylus</taxon>
    </lineage>
</organism>
<dbReference type="STRING" id="27835.A0A0N4XXA5"/>
<dbReference type="AlphaFoldDB" id="A0A0N4XXA5"/>
<dbReference type="OMA" id="IASTEWP"/>
<accession>A0A0N4XXA5</accession>
<evidence type="ECO:0000313" key="3">
    <source>
        <dbReference type="EMBL" id="VDL71189.1"/>
    </source>
</evidence>
<dbReference type="Gene3D" id="1.10.10.10">
    <property type="entry name" value="Winged helix-like DNA-binding domain superfamily/Winged helix DNA-binding domain"/>
    <property type="match status" value="1"/>
</dbReference>
<evidence type="ECO:0000313" key="4">
    <source>
        <dbReference type="Proteomes" id="UP000271162"/>
    </source>
</evidence>
<name>A0A0N4XXA5_NIPBR</name>
<gene>
    <name evidence="3" type="ORF">NBR_LOCUS7600</name>
</gene>
<evidence type="ECO:0000259" key="2">
    <source>
        <dbReference type="Pfam" id="PF13358"/>
    </source>
</evidence>
<proteinExistence type="predicted"/>
<dbReference type="WBParaSite" id="NBR_0000759901-mRNA-1">
    <property type="protein sequence ID" value="NBR_0000759901-mRNA-1"/>
    <property type="gene ID" value="NBR_0000759901"/>
</dbReference>
<dbReference type="EMBL" id="UYSL01019905">
    <property type="protein sequence ID" value="VDL71189.1"/>
    <property type="molecule type" value="Genomic_DNA"/>
</dbReference>
<dbReference type="GO" id="GO:0005634">
    <property type="term" value="C:nucleus"/>
    <property type="evidence" value="ECO:0007669"/>
    <property type="project" value="UniProtKB-SubCell"/>
</dbReference>
<dbReference type="Proteomes" id="UP000271162">
    <property type="component" value="Unassembled WGS sequence"/>
</dbReference>
<dbReference type="PANTHER" id="PTHR46068:SF1">
    <property type="entry name" value="TRANSPOSASE IS30-LIKE HTH DOMAIN-CONTAINING PROTEIN"/>
    <property type="match status" value="1"/>
</dbReference>
<dbReference type="InterPro" id="IPR036388">
    <property type="entry name" value="WH-like_DNA-bd_sf"/>
</dbReference>
<dbReference type="PANTHER" id="PTHR46068">
    <property type="entry name" value="PROTEIN CBG27172"/>
    <property type="match status" value="1"/>
</dbReference>
<dbReference type="SUPFAM" id="SSF46689">
    <property type="entry name" value="Homeodomain-like"/>
    <property type="match status" value="1"/>
</dbReference>
<dbReference type="Gene3D" id="3.30.420.10">
    <property type="entry name" value="Ribonuclease H-like superfamily/Ribonuclease H"/>
    <property type="match status" value="1"/>
</dbReference>
<dbReference type="Pfam" id="PF13551">
    <property type="entry name" value="HTH_29"/>
    <property type="match status" value="1"/>
</dbReference>
<dbReference type="InterPro" id="IPR038717">
    <property type="entry name" value="Tc1-like_DDE_dom"/>
</dbReference>
<dbReference type="InterPro" id="IPR036397">
    <property type="entry name" value="RNaseH_sf"/>
</dbReference>
<dbReference type="GO" id="GO:0003676">
    <property type="term" value="F:nucleic acid binding"/>
    <property type="evidence" value="ECO:0007669"/>
    <property type="project" value="InterPro"/>
</dbReference>
<protein>
    <submittedName>
        <fullName evidence="5">DDE_3 domain-containing protein</fullName>
    </submittedName>
</protein>
<dbReference type="InterPro" id="IPR009057">
    <property type="entry name" value="Homeodomain-like_sf"/>
</dbReference>